<dbReference type="InterPro" id="IPR011006">
    <property type="entry name" value="CheY-like_superfamily"/>
</dbReference>
<dbReference type="InterPro" id="IPR001610">
    <property type="entry name" value="PAC"/>
</dbReference>
<feature type="modified residue" description="4-aspartylphosphate" evidence="4">
    <location>
        <position position="842"/>
    </location>
</feature>
<organism evidence="11 12">
    <name type="scientific">Desulfopila aestuarii DSM 18488</name>
    <dbReference type="NCBI Taxonomy" id="1121416"/>
    <lineage>
        <taxon>Bacteria</taxon>
        <taxon>Pseudomonadati</taxon>
        <taxon>Thermodesulfobacteriota</taxon>
        <taxon>Desulfobulbia</taxon>
        <taxon>Desulfobulbales</taxon>
        <taxon>Desulfocapsaceae</taxon>
        <taxon>Desulfopila</taxon>
    </lineage>
</organism>
<dbReference type="STRING" id="1121416.SAMN02745220_05339"/>
<dbReference type="Gene3D" id="3.30.450.20">
    <property type="entry name" value="PAS domain"/>
    <property type="match status" value="2"/>
</dbReference>
<dbReference type="SUPFAM" id="SSF52172">
    <property type="entry name" value="CheY-like"/>
    <property type="match status" value="1"/>
</dbReference>
<dbReference type="PANTHER" id="PTHR43065">
    <property type="entry name" value="SENSOR HISTIDINE KINASE"/>
    <property type="match status" value="1"/>
</dbReference>
<keyword evidence="5" id="KW-0175">Coiled coil</keyword>
<dbReference type="Pfam" id="PF00512">
    <property type="entry name" value="HisKA"/>
    <property type="match status" value="1"/>
</dbReference>
<evidence type="ECO:0000256" key="3">
    <source>
        <dbReference type="ARBA" id="ARBA00022553"/>
    </source>
</evidence>
<dbReference type="PRINTS" id="PR00344">
    <property type="entry name" value="BCTRLSENSOR"/>
</dbReference>
<dbReference type="SMART" id="SM00091">
    <property type="entry name" value="PAS"/>
    <property type="match status" value="2"/>
</dbReference>
<dbReference type="InterPro" id="IPR013655">
    <property type="entry name" value="PAS_fold_3"/>
</dbReference>
<dbReference type="SUPFAM" id="SSF55785">
    <property type="entry name" value="PYP-like sensor domain (PAS domain)"/>
    <property type="match status" value="2"/>
</dbReference>
<evidence type="ECO:0000313" key="12">
    <source>
        <dbReference type="Proteomes" id="UP000184603"/>
    </source>
</evidence>
<dbReference type="InterPro" id="IPR035965">
    <property type="entry name" value="PAS-like_dom_sf"/>
</dbReference>
<dbReference type="SUPFAM" id="SSF55874">
    <property type="entry name" value="ATPase domain of HSP90 chaperone/DNA topoisomerase II/histidine kinase"/>
    <property type="match status" value="1"/>
</dbReference>
<name>A0A1M7YML8_9BACT</name>
<evidence type="ECO:0000256" key="6">
    <source>
        <dbReference type="SAM" id="Phobius"/>
    </source>
</evidence>
<feature type="coiled-coil region" evidence="5">
    <location>
        <begin position="261"/>
        <end position="288"/>
    </location>
</feature>
<evidence type="ECO:0000256" key="1">
    <source>
        <dbReference type="ARBA" id="ARBA00000085"/>
    </source>
</evidence>
<feature type="domain" description="PAS" evidence="9">
    <location>
        <begin position="278"/>
        <end position="348"/>
    </location>
</feature>
<dbReference type="EMBL" id="FRFE01000083">
    <property type="protein sequence ID" value="SHO53850.1"/>
    <property type="molecule type" value="Genomic_DNA"/>
</dbReference>
<dbReference type="RefSeq" id="WP_159441404.1">
    <property type="nucleotide sequence ID" value="NZ_FRFE01000083.1"/>
</dbReference>
<dbReference type="Gene3D" id="3.30.565.10">
    <property type="entry name" value="Histidine kinase-like ATPase, C-terminal domain"/>
    <property type="match status" value="1"/>
</dbReference>
<dbReference type="PROSITE" id="PS50110">
    <property type="entry name" value="RESPONSE_REGULATORY"/>
    <property type="match status" value="1"/>
</dbReference>
<dbReference type="Proteomes" id="UP000184603">
    <property type="component" value="Unassembled WGS sequence"/>
</dbReference>
<feature type="domain" description="Response regulatory" evidence="8">
    <location>
        <begin position="791"/>
        <end position="907"/>
    </location>
</feature>
<feature type="transmembrane region" description="Helical" evidence="6">
    <location>
        <begin position="9"/>
        <end position="31"/>
    </location>
</feature>
<evidence type="ECO:0000259" key="7">
    <source>
        <dbReference type="PROSITE" id="PS50109"/>
    </source>
</evidence>
<dbReference type="InterPro" id="IPR001789">
    <property type="entry name" value="Sig_transdc_resp-reg_receiver"/>
</dbReference>
<reference evidence="11 12" key="1">
    <citation type="submission" date="2016-12" db="EMBL/GenBank/DDBJ databases">
        <authorList>
            <person name="Song W.-J."/>
            <person name="Kurnit D.M."/>
        </authorList>
    </citation>
    <scope>NUCLEOTIDE SEQUENCE [LARGE SCALE GENOMIC DNA]</scope>
    <source>
        <strain evidence="11 12">DSM 18488</strain>
    </source>
</reference>
<accession>A0A1M7YML8</accession>
<dbReference type="Pfam" id="PF08448">
    <property type="entry name" value="PAS_4"/>
    <property type="match status" value="1"/>
</dbReference>
<sequence length="910" mass="102496">MKKFYPQRLYYQIASLLLVIIITSFFAFGFITASKQTELLHSIMTESAAKMTKGLADSCIRYFLISDYAGLDELLAKFIVMSGAEQIQVYREDGRILSEVTRDASSPQGLKFSLNRHIEVSDGEEDIRIEDDLMIISQPIASINVLGWARITFSLKYIDKMRHDIWVNTGLSVLFWSMLSVAIFMLIFKRFTGLIEQISAFSRNLGNLKGELIDVRHGPYEIQQLCESLNYASTDLFKKEKELKAYREGLEKLVTTRTTELEKEIDERMRAERVIKESEERYRLLAENATDIIWTLGIDMQMTYVSPSVTHLLGFTPEEVMARTVEQIYTPSSLERVRAIFTHAFDKDWHKDSIQSNVLELSLICKDGNYLPVEGNFSILYSAAGHPQGLLSINRNISERKIAEQNYQTLFQEMLDGFVLHEIICDNAGTPVDYRFLAVNRAFERMTNLKATDVIGRTVMDVLPGTERHWIDTYGRVALTGEPAYFENTSEDLHKHFIVTAFRPAQGQFACIFTDITDQKKAEVEREYLQSQLSYAQKMEAIGTLAGGIAHDFNNILSAMLGYAEMVREDSPEGTMAARDLDQVLIAGHRAKELVKQILAFSRQAETERIPLQPAIIVNEVIKLLRASIPTTIAIEQDIDLQCDLILADPVQVHQILMNLCTNAFHAMEVDGGTLSISLKMKTLSQQELIHESQLLPGNYIQLSVRDTGTGIEPGIQKKIFDPYFTTKELGKGTGMGLAITHGIIKSYGGFITCESQLGEGTVFTINLPVSEESILSQSNFVDSIVAGTERILFIDDEQMLADMGKTMLERLGYKVTVRMSSIEALATFKNQPDAFDLVITDQTMPGMTGSDLARRILQIRPEMPIILCTGFSNQISEEKARLFGIKGFAMKPLAKKDLATLIRKVLNEV</sequence>
<feature type="transmembrane region" description="Helical" evidence="6">
    <location>
        <begin position="165"/>
        <end position="188"/>
    </location>
</feature>
<dbReference type="PANTHER" id="PTHR43065:SF42">
    <property type="entry name" value="TWO-COMPONENT SENSOR PPRA"/>
    <property type="match status" value="1"/>
</dbReference>
<dbReference type="SMART" id="SM00086">
    <property type="entry name" value="PAC"/>
    <property type="match status" value="1"/>
</dbReference>
<dbReference type="GO" id="GO:0000155">
    <property type="term" value="F:phosphorelay sensor kinase activity"/>
    <property type="evidence" value="ECO:0007669"/>
    <property type="project" value="InterPro"/>
</dbReference>
<dbReference type="InterPro" id="IPR003594">
    <property type="entry name" value="HATPase_dom"/>
</dbReference>
<dbReference type="PROSITE" id="PS50113">
    <property type="entry name" value="PAC"/>
    <property type="match status" value="1"/>
</dbReference>
<dbReference type="CDD" id="cd00082">
    <property type="entry name" value="HisKA"/>
    <property type="match status" value="1"/>
</dbReference>
<keyword evidence="6" id="KW-0812">Transmembrane</keyword>
<dbReference type="InterPro" id="IPR036890">
    <property type="entry name" value="HATPase_C_sf"/>
</dbReference>
<keyword evidence="6" id="KW-0472">Membrane</keyword>
<feature type="non-terminal residue" evidence="11">
    <location>
        <position position="910"/>
    </location>
</feature>
<evidence type="ECO:0000256" key="2">
    <source>
        <dbReference type="ARBA" id="ARBA00012438"/>
    </source>
</evidence>
<dbReference type="Pfam" id="PF00072">
    <property type="entry name" value="Response_reg"/>
    <property type="match status" value="1"/>
</dbReference>
<dbReference type="PROSITE" id="PS50109">
    <property type="entry name" value="HIS_KIN"/>
    <property type="match status" value="1"/>
</dbReference>
<dbReference type="EC" id="2.7.13.3" evidence="2"/>
<evidence type="ECO:0000256" key="4">
    <source>
        <dbReference type="PROSITE-ProRule" id="PRU00169"/>
    </source>
</evidence>
<dbReference type="InterPro" id="IPR036097">
    <property type="entry name" value="HisK_dim/P_sf"/>
</dbReference>
<dbReference type="Pfam" id="PF08447">
    <property type="entry name" value="PAS_3"/>
    <property type="match status" value="1"/>
</dbReference>
<dbReference type="Pfam" id="PF02518">
    <property type="entry name" value="HATPase_c"/>
    <property type="match status" value="1"/>
</dbReference>
<dbReference type="InterPro" id="IPR004358">
    <property type="entry name" value="Sig_transdc_His_kin-like_C"/>
</dbReference>
<feature type="domain" description="PAC" evidence="10">
    <location>
        <begin position="357"/>
        <end position="409"/>
    </location>
</feature>
<dbReference type="CDD" id="cd00130">
    <property type="entry name" value="PAS"/>
    <property type="match status" value="1"/>
</dbReference>
<evidence type="ECO:0000259" key="9">
    <source>
        <dbReference type="PROSITE" id="PS50112"/>
    </source>
</evidence>
<dbReference type="Gene3D" id="1.10.287.130">
    <property type="match status" value="1"/>
</dbReference>
<gene>
    <name evidence="11" type="ORF">SAMN02745220_05339</name>
</gene>
<evidence type="ECO:0000259" key="10">
    <source>
        <dbReference type="PROSITE" id="PS50113"/>
    </source>
</evidence>
<dbReference type="Gene3D" id="3.40.50.2300">
    <property type="match status" value="1"/>
</dbReference>
<dbReference type="NCBIfam" id="TIGR00229">
    <property type="entry name" value="sensory_box"/>
    <property type="match status" value="2"/>
</dbReference>
<protein>
    <recommendedName>
        <fullName evidence="2">histidine kinase</fullName>
        <ecNumber evidence="2">2.7.13.3</ecNumber>
    </recommendedName>
</protein>
<dbReference type="SMART" id="SM00388">
    <property type="entry name" value="HisKA"/>
    <property type="match status" value="1"/>
</dbReference>
<keyword evidence="3 4" id="KW-0597">Phosphoprotein</keyword>
<dbReference type="InterPro" id="IPR000014">
    <property type="entry name" value="PAS"/>
</dbReference>
<evidence type="ECO:0000259" key="8">
    <source>
        <dbReference type="PROSITE" id="PS50110"/>
    </source>
</evidence>
<keyword evidence="6" id="KW-1133">Transmembrane helix</keyword>
<dbReference type="SMART" id="SM00448">
    <property type="entry name" value="REC"/>
    <property type="match status" value="1"/>
</dbReference>
<dbReference type="SMART" id="SM00387">
    <property type="entry name" value="HATPase_c"/>
    <property type="match status" value="1"/>
</dbReference>
<dbReference type="InterPro" id="IPR003661">
    <property type="entry name" value="HisK_dim/P_dom"/>
</dbReference>
<keyword evidence="12" id="KW-1185">Reference proteome</keyword>
<dbReference type="OrthoDB" id="5416062at2"/>
<dbReference type="InterPro" id="IPR005467">
    <property type="entry name" value="His_kinase_dom"/>
</dbReference>
<dbReference type="InterPro" id="IPR000700">
    <property type="entry name" value="PAS-assoc_C"/>
</dbReference>
<evidence type="ECO:0000313" key="11">
    <source>
        <dbReference type="EMBL" id="SHO53850.1"/>
    </source>
</evidence>
<evidence type="ECO:0000256" key="5">
    <source>
        <dbReference type="SAM" id="Coils"/>
    </source>
</evidence>
<dbReference type="PROSITE" id="PS50112">
    <property type="entry name" value="PAS"/>
    <property type="match status" value="1"/>
</dbReference>
<dbReference type="InterPro" id="IPR013656">
    <property type="entry name" value="PAS_4"/>
</dbReference>
<proteinExistence type="predicted"/>
<dbReference type="SUPFAM" id="SSF47384">
    <property type="entry name" value="Homodimeric domain of signal transducing histidine kinase"/>
    <property type="match status" value="1"/>
</dbReference>
<comment type="catalytic activity">
    <reaction evidence="1">
        <text>ATP + protein L-histidine = ADP + protein N-phospho-L-histidine.</text>
        <dbReference type="EC" id="2.7.13.3"/>
    </reaction>
</comment>
<dbReference type="AlphaFoldDB" id="A0A1M7YML8"/>
<feature type="domain" description="Histidine kinase" evidence="7">
    <location>
        <begin position="548"/>
        <end position="772"/>
    </location>
</feature>